<gene>
    <name evidence="1" type="ORF">BC008_43860</name>
</gene>
<dbReference type="SUPFAM" id="SSF103032">
    <property type="entry name" value="Hypothetical protein YwqG"/>
    <property type="match status" value="1"/>
</dbReference>
<sequence length="240" mass="27669">MSLKIQFQIVESSTEISQPTTKFGGQPVWFNQPYWPLDPETREQMVFLGQIYLTQELFPNSNDTMVYIFFSGESEPLYNEATAIVIQTSESVYTNDDSEIEFVSGFTGPAIYELNEARQPVYKEYGVLLDPVEDENSIPIEERYAMNDLDYDTGFRFSKPELAGNKTGGQPIYIEVLTTPPEEFTSEEWLLLLQLAPKEGYWNNLQPNFYPFHMELGEFGILTVFISKDYTQAKCYIQQP</sequence>
<evidence type="ECO:0008006" key="3">
    <source>
        <dbReference type="Google" id="ProtNLM"/>
    </source>
</evidence>
<proteinExistence type="predicted"/>
<dbReference type="Gene3D" id="2.30.320.10">
    <property type="entry name" value="YwqG-like"/>
    <property type="match status" value="1"/>
</dbReference>
<dbReference type="AlphaFoldDB" id="A0A0V7ZTH0"/>
<comment type="caution">
    <text evidence="1">The sequence shown here is derived from an EMBL/GenBank/DDBJ whole genome shotgun (WGS) entry which is preliminary data.</text>
</comment>
<dbReference type="EMBL" id="LMTZ01000085">
    <property type="protein sequence ID" value="KST67697.1"/>
    <property type="molecule type" value="Genomic_DNA"/>
</dbReference>
<dbReference type="InterPro" id="IPR015315">
    <property type="entry name" value="DUF1963"/>
</dbReference>
<keyword evidence="2" id="KW-1185">Reference proteome</keyword>
<dbReference type="RefSeq" id="WP_027845828.1">
    <property type="nucleotide sequence ID" value="NZ_LMTZ01000085.1"/>
</dbReference>
<organism evidence="1 2">
    <name type="scientific">Mastigocoleus testarum BC008</name>
    <dbReference type="NCBI Taxonomy" id="371196"/>
    <lineage>
        <taxon>Bacteria</taxon>
        <taxon>Bacillati</taxon>
        <taxon>Cyanobacteriota</taxon>
        <taxon>Cyanophyceae</taxon>
        <taxon>Nostocales</taxon>
        <taxon>Hapalosiphonaceae</taxon>
        <taxon>Mastigocoleus</taxon>
    </lineage>
</organism>
<dbReference type="OrthoDB" id="253985at2"/>
<reference evidence="1 2" key="1">
    <citation type="journal article" date="2015" name="Genome Announc.">
        <title>Draft Genome of the Euendolithic (true boring) Cyanobacterium Mastigocoleus testarum strain BC008.</title>
        <authorList>
            <person name="Guida B.S."/>
            <person name="Garcia-Pichel F."/>
        </authorList>
    </citation>
    <scope>NUCLEOTIDE SEQUENCE [LARGE SCALE GENOMIC DNA]</scope>
    <source>
        <strain evidence="1 2">BC008</strain>
    </source>
</reference>
<dbReference type="InterPro" id="IPR035948">
    <property type="entry name" value="YwqG-like_sf"/>
</dbReference>
<evidence type="ECO:0000313" key="1">
    <source>
        <dbReference type="EMBL" id="KST67697.1"/>
    </source>
</evidence>
<name>A0A0V7ZTH0_9CYAN</name>
<evidence type="ECO:0000313" key="2">
    <source>
        <dbReference type="Proteomes" id="UP000053372"/>
    </source>
</evidence>
<dbReference type="Pfam" id="PF09234">
    <property type="entry name" value="DUF1963"/>
    <property type="match status" value="1"/>
</dbReference>
<dbReference type="Proteomes" id="UP000053372">
    <property type="component" value="Unassembled WGS sequence"/>
</dbReference>
<accession>A0A0V7ZTH0</accession>
<protein>
    <recommendedName>
        <fullName evidence="3">DUF1963 domain-containing protein</fullName>
    </recommendedName>
</protein>